<dbReference type="InterPro" id="IPR037053">
    <property type="entry name" value="Phage_tail_collar_dom_sf"/>
</dbReference>
<keyword evidence="1" id="KW-0175">Coiled coil</keyword>
<evidence type="ECO:0000313" key="4">
    <source>
        <dbReference type="EMBL" id="KAK8884621.1"/>
    </source>
</evidence>
<feature type="coiled-coil region" evidence="1">
    <location>
        <begin position="7"/>
        <end position="70"/>
    </location>
</feature>
<dbReference type="Gene3D" id="3.90.1340.10">
    <property type="entry name" value="Phage tail collar domain"/>
    <property type="match status" value="1"/>
</dbReference>
<evidence type="ECO:0000313" key="5">
    <source>
        <dbReference type="Proteomes" id="UP001470230"/>
    </source>
</evidence>
<dbReference type="EMBL" id="JAPFFF010000008">
    <property type="protein sequence ID" value="KAK8884621.1"/>
    <property type="molecule type" value="Genomic_DNA"/>
</dbReference>
<protein>
    <recommendedName>
        <fullName evidence="2">Phage tail collar domain-containing protein</fullName>
    </recommendedName>
</protein>
<evidence type="ECO:0000313" key="3">
    <source>
        <dbReference type="EMBL" id="KAK8883666.1"/>
    </source>
</evidence>
<gene>
    <name evidence="3" type="ORF">M9Y10_042763</name>
    <name evidence="4" type="ORF">M9Y10_043737</name>
</gene>
<dbReference type="SUPFAM" id="SSF88874">
    <property type="entry name" value="Receptor-binding domain of short tail fibre protein gp12"/>
    <property type="match status" value="1"/>
</dbReference>
<dbReference type="EMBL" id="JAPFFF010000008">
    <property type="protein sequence ID" value="KAK8883666.1"/>
    <property type="molecule type" value="Genomic_DNA"/>
</dbReference>
<comment type="caution">
    <text evidence="4">The sequence shown here is derived from an EMBL/GenBank/DDBJ whole genome shotgun (WGS) entry which is preliminary data.</text>
</comment>
<name>A0ABR2K0I2_9EUKA</name>
<reference evidence="4 5" key="1">
    <citation type="submission" date="2024-04" db="EMBL/GenBank/DDBJ databases">
        <title>Tritrichomonas musculus Genome.</title>
        <authorList>
            <person name="Alves-Ferreira E."/>
            <person name="Grigg M."/>
            <person name="Lorenzi H."/>
            <person name="Galac M."/>
        </authorList>
    </citation>
    <scope>NUCLEOTIDE SEQUENCE [LARGE SCALE GENOMIC DNA]</scope>
    <source>
        <strain evidence="4 5">EAF2021</strain>
    </source>
</reference>
<evidence type="ECO:0000259" key="2">
    <source>
        <dbReference type="Pfam" id="PF07484"/>
    </source>
</evidence>
<evidence type="ECO:0000256" key="1">
    <source>
        <dbReference type="SAM" id="Coils"/>
    </source>
</evidence>
<feature type="domain" description="Phage tail collar" evidence="2">
    <location>
        <begin position="88"/>
        <end position="112"/>
    </location>
</feature>
<proteinExistence type="predicted"/>
<dbReference type="Proteomes" id="UP001470230">
    <property type="component" value="Unassembled WGS sequence"/>
</dbReference>
<dbReference type="Pfam" id="PF07484">
    <property type="entry name" value="Collar"/>
    <property type="match status" value="1"/>
</dbReference>
<accession>A0ABR2K0I2</accession>
<dbReference type="InterPro" id="IPR011083">
    <property type="entry name" value="Phage_tail_collar_dom"/>
</dbReference>
<sequence length="142" mass="16936">MSTIPFLHQYQAKYNEVQKDIAPLKEQFISKNEAMQKEIDELRKKQIDDLMKLNNQLKREISNFKSSQNECFGIGDVILSSRNLSENECWLECNGKSISKTEYPDLFDVLRTDQDYEWNKHKIDVPLKWNPFCIFYDNDYLI</sequence>
<organism evidence="4 5">
    <name type="scientific">Tritrichomonas musculus</name>
    <dbReference type="NCBI Taxonomy" id="1915356"/>
    <lineage>
        <taxon>Eukaryota</taxon>
        <taxon>Metamonada</taxon>
        <taxon>Parabasalia</taxon>
        <taxon>Tritrichomonadida</taxon>
        <taxon>Tritrichomonadidae</taxon>
        <taxon>Tritrichomonas</taxon>
    </lineage>
</organism>
<keyword evidence="5" id="KW-1185">Reference proteome</keyword>